<dbReference type="GO" id="GO:0016020">
    <property type="term" value="C:membrane"/>
    <property type="evidence" value="ECO:0007669"/>
    <property type="project" value="UniProtKB-SubCell"/>
</dbReference>
<feature type="transmembrane region" description="Helical" evidence="7">
    <location>
        <begin position="312"/>
        <end position="333"/>
    </location>
</feature>
<protein>
    <recommendedName>
        <fullName evidence="8">Major facilitator superfamily (MFS) profile domain-containing protein</fullName>
    </recommendedName>
</protein>
<dbReference type="InterPro" id="IPR036259">
    <property type="entry name" value="MFS_trans_sf"/>
</dbReference>
<keyword evidence="3 7" id="KW-1133">Transmembrane helix</keyword>
<dbReference type="Proteomes" id="UP001255856">
    <property type="component" value="Unassembled WGS sequence"/>
</dbReference>
<reference evidence="9" key="1">
    <citation type="submission" date="2021-01" db="EMBL/GenBank/DDBJ databases">
        <authorList>
            <person name="Eckstrom K.M.E."/>
        </authorList>
    </citation>
    <scope>NUCLEOTIDE SEQUENCE</scope>
    <source>
        <strain evidence="9">UVCC 0001</strain>
    </source>
</reference>
<keyword evidence="2 7" id="KW-0812">Transmembrane</keyword>
<sequence>MDRPGRRPGSPEKSDRLRQPLLARAFVQDGATQTPRPINETHVLKTMLPVTLTLALFSIDRVCLSVAMLPLAKEFGWSAPRQGLVQSAFLWGYLVMQLPGGWAADRFGGRRVLMVSTAHFSLSTLLLPLAAASAFARSLGLALPAVVATRVLLGLSGGPAIPSMLSIATSSVPAPRRAEAIGAGYTGFQLGNLLGLVLTGWIIQAFGGWRAPFFAFAAAGALVLAAWAAVPESGRPATSCADEETRPARGGAGTPTPTHHSVASLLRSRAVRTLLYLNAINNWGYFLYLSWMPSFFYRTFGLDLQRSSVLSMLPWALMALVSAVVGRVADWLVTSRGQKVLHVRRGMQCVAFLGPVAAMCLLSALERRLTVPAAAATFIFTLGTTACAQAGFVAAVGDVAPGAAGTVFGLTNCVGCMAGIASTTLMGVVIGRVDRFAPVFLLTAALNVLGVALTLTELRTDLEFP</sequence>
<keyword evidence="4 7" id="KW-0472">Membrane</keyword>
<dbReference type="GO" id="GO:0009536">
    <property type="term" value="C:plastid"/>
    <property type="evidence" value="ECO:0007669"/>
    <property type="project" value="TreeGrafter"/>
</dbReference>
<gene>
    <name evidence="9" type="ORF">QBZ16_000543</name>
</gene>
<comment type="subcellular location">
    <subcellularLocation>
        <location evidence="1">Membrane</location>
        <topology evidence="1">Multi-pass membrane protein</topology>
    </subcellularLocation>
</comment>
<organism evidence="9 10">
    <name type="scientific">Prototheca wickerhamii</name>
    <dbReference type="NCBI Taxonomy" id="3111"/>
    <lineage>
        <taxon>Eukaryota</taxon>
        <taxon>Viridiplantae</taxon>
        <taxon>Chlorophyta</taxon>
        <taxon>core chlorophytes</taxon>
        <taxon>Trebouxiophyceae</taxon>
        <taxon>Chlorellales</taxon>
        <taxon>Chlorellaceae</taxon>
        <taxon>Prototheca</taxon>
    </lineage>
</organism>
<dbReference type="InterPro" id="IPR011701">
    <property type="entry name" value="MFS"/>
</dbReference>
<feature type="transmembrane region" description="Helical" evidence="7">
    <location>
        <begin position="141"/>
        <end position="161"/>
    </location>
</feature>
<evidence type="ECO:0000256" key="7">
    <source>
        <dbReference type="SAM" id="Phobius"/>
    </source>
</evidence>
<feature type="transmembrane region" description="Helical" evidence="7">
    <location>
        <begin position="407"/>
        <end position="430"/>
    </location>
</feature>
<evidence type="ECO:0000256" key="5">
    <source>
        <dbReference type="ARBA" id="ARBA00024362"/>
    </source>
</evidence>
<evidence type="ECO:0000259" key="8">
    <source>
        <dbReference type="PROSITE" id="PS50850"/>
    </source>
</evidence>
<comment type="caution">
    <text evidence="9">The sequence shown here is derived from an EMBL/GenBank/DDBJ whole genome shotgun (WGS) entry which is preliminary data.</text>
</comment>
<name>A0AAD9ILD3_PROWI</name>
<evidence type="ECO:0000256" key="3">
    <source>
        <dbReference type="ARBA" id="ARBA00022989"/>
    </source>
</evidence>
<evidence type="ECO:0000256" key="2">
    <source>
        <dbReference type="ARBA" id="ARBA00022692"/>
    </source>
</evidence>
<feature type="transmembrane region" description="Helical" evidence="7">
    <location>
        <begin position="274"/>
        <end position="292"/>
    </location>
</feature>
<evidence type="ECO:0000313" key="9">
    <source>
        <dbReference type="EMBL" id="KAK2080689.1"/>
    </source>
</evidence>
<dbReference type="AlphaFoldDB" id="A0AAD9ILD3"/>
<dbReference type="InterPro" id="IPR020846">
    <property type="entry name" value="MFS_dom"/>
</dbReference>
<proteinExistence type="inferred from homology"/>
<feature type="transmembrane region" description="Helical" evidence="7">
    <location>
        <begin position="112"/>
        <end position="135"/>
    </location>
</feature>
<dbReference type="InterPro" id="IPR050382">
    <property type="entry name" value="MFS_Na/Anion_cotransporter"/>
</dbReference>
<feature type="region of interest" description="Disordered" evidence="6">
    <location>
        <begin position="237"/>
        <end position="260"/>
    </location>
</feature>
<dbReference type="PANTHER" id="PTHR11662">
    <property type="entry name" value="SOLUTE CARRIER FAMILY 17"/>
    <property type="match status" value="1"/>
</dbReference>
<dbReference type="GO" id="GO:0005315">
    <property type="term" value="F:phosphate transmembrane transporter activity"/>
    <property type="evidence" value="ECO:0007669"/>
    <property type="project" value="TreeGrafter"/>
</dbReference>
<feature type="transmembrane region" description="Helical" evidence="7">
    <location>
        <begin position="182"/>
        <end position="203"/>
    </location>
</feature>
<evidence type="ECO:0000256" key="6">
    <source>
        <dbReference type="SAM" id="MobiDB-lite"/>
    </source>
</evidence>
<feature type="domain" description="Major facilitator superfamily (MFS) profile" evidence="8">
    <location>
        <begin position="46"/>
        <end position="462"/>
    </location>
</feature>
<dbReference type="PANTHER" id="PTHR11662:SF399">
    <property type="entry name" value="FI19708P1-RELATED"/>
    <property type="match status" value="1"/>
</dbReference>
<dbReference type="Gene3D" id="1.20.1250.20">
    <property type="entry name" value="MFS general substrate transporter like domains"/>
    <property type="match status" value="2"/>
</dbReference>
<dbReference type="Pfam" id="PF07690">
    <property type="entry name" value="MFS_1"/>
    <property type="match status" value="1"/>
</dbReference>
<keyword evidence="10" id="KW-1185">Reference proteome</keyword>
<feature type="transmembrane region" description="Helical" evidence="7">
    <location>
        <begin position="209"/>
        <end position="230"/>
    </location>
</feature>
<accession>A0AAD9ILD3</accession>
<dbReference type="PROSITE" id="PS50850">
    <property type="entry name" value="MFS"/>
    <property type="match status" value="1"/>
</dbReference>
<comment type="similarity">
    <text evidence="5">Belongs to the major facilitator superfamily. Sodium/anion cotransporter (TC 2.A.1.14) family.</text>
</comment>
<evidence type="ECO:0000256" key="1">
    <source>
        <dbReference type="ARBA" id="ARBA00004141"/>
    </source>
</evidence>
<feature type="transmembrane region" description="Helical" evidence="7">
    <location>
        <begin position="436"/>
        <end position="455"/>
    </location>
</feature>
<feature type="transmembrane region" description="Helical" evidence="7">
    <location>
        <begin position="371"/>
        <end position="395"/>
    </location>
</feature>
<dbReference type="SUPFAM" id="SSF103473">
    <property type="entry name" value="MFS general substrate transporter"/>
    <property type="match status" value="1"/>
</dbReference>
<evidence type="ECO:0000256" key="4">
    <source>
        <dbReference type="ARBA" id="ARBA00023136"/>
    </source>
</evidence>
<dbReference type="EMBL" id="JASFZW010000001">
    <property type="protein sequence ID" value="KAK2080689.1"/>
    <property type="molecule type" value="Genomic_DNA"/>
</dbReference>
<evidence type="ECO:0000313" key="10">
    <source>
        <dbReference type="Proteomes" id="UP001255856"/>
    </source>
</evidence>